<feature type="repeat" description="WD" evidence="3">
    <location>
        <begin position="120"/>
        <end position="161"/>
    </location>
</feature>
<evidence type="ECO:0000313" key="5">
    <source>
        <dbReference type="EMBL" id="NQE38565.1"/>
    </source>
</evidence>
<dbReference type="Gene3D" id="2.130.10.10">
    <property type="entry name" value="YVTN repeat-like/Quinoprotein amine dehydrogenase"/>
    <property type="match status" value="2"/>
</dbReference>
<organism evidence="5 6">
    <name type="scientific">Microcoleus asticus IPMA8</name>
    <dbReference type="NCBI Taxonomy" id="2563858"/>
    <lineage>
        <taxon>Bacteria</taxon>
        <taxon>Bacillati</taxon>
        <taxon>Cyanobacteriota</taxon>
        <taxon>Cyanophyceae</taxon>
        <taxon>Oscillatoriophycideae</taxon>
        <taxon>Oscillatoriales</taxon>
        <taxon>Microcoleaceae</taxon>
        <taxon>Microcoleus</taxon>
        <taxon>Microcoleus asticus</taxon>
    </lineage>
</organism>
<dbReference type="Pfam" id="PF23389">
    <property type="entry name" value="Beta-prop_WDR19_1st"/>
    <property type="match status" value="1"/>
</dbReference>
<dbReference type="PANTHER" id="PTHR19848:SF8">
    <property type="entry name" value="F-BOX AND WD REPEAT DOMAIN CONTAINING 7"/>
    <property type="match status" value="1"/>
</dbReference>
<keyword evidence="1 3" id="KW-0853">WD repeat</keyword>
<keyword evidence="6" id="KW-1185">Reference proteome</keyword>
<dbReference type="CDD" id="cd00200">
    <property type="entry name" value="WD40"/>
    <property type="match status" value="1"/>
</dbReference>
<dbReference type="SUPFAM" id="SSF50978">
    <property type="entry name" value="WD40 repeat-like"/>
    <property type="match status" value="1"/>
</dbReference>
<evidence type="ECO:0000256" key="1">
    <source>
        <dbReference type="ARBA" id="ARBA00022574"/>
    </source>
</evidence>
<evidence type="ECO:0000256" key="3">
    <source>
        <dbReference type="PROSITE-ProRule" id="PRU00221"/>
    </source>
</evidence>
<dbReference type="InterPro" id="IPR020472">
    <property type="entry name" value="WD40_PAC1"/>
</dbReference>
<name>A0ABX2D9I6_9CYAN</name>
<feature type="repeat" description="WD" evidence="3">
    <location>
        <begin position="78"/>
        <end position="119"/>
    </location>
</feature>
<feature type="repeat" description="WD" evidence="3">
    <location>
        <begin position="36"/>
        <end position="77"/>
    </location>
</feature>
<sequence length="188" mass="21193">MFLSQKSFTIFLYHKMLLFWRCLLWNLQTQKLIATLTGHPNWVNSVAISADGKTLASASADNTIKLWDLQTQKQIKTLTGYSNSVYSVAWSPDSKILASASADNTIKLWNLQTQKEFPTLTGHSDSVYSVAFSPDDKTLASASADKTIMLWKFDFDNLLKHGCDWVRPYLQNNPNVSDSDRHLCDGIP</sequence>
<dbReference type="InterPro" id="IPR057855">
    <property type="entry name" value="Beta-prop_WDR19_1st"/>
</dbReference>
<dbReference type="InterPro" id="IPR015943">
    <property type="entry name" value="WD40/YVTN_repeat-like_dom_sf"/>
</dbReference>
<dbReference type="EMBL" id="SRRZ01000259">
    <property type="protein sequence ID" value="NQE38565.1"/>
    <property type="molecule type" value="Genomic_DNA"/>
</dbReference>
<feature type="domain" description="WDR19 first beta-propeller" evidence="4">
    <location>
        <begin position="43"/>
        <end position="159"/>
    </location>
</feature>
<comment type="caution">
    <text evidence="5">The sequence shown here is derived from an EMBL/GenBank/DDBJ whole genome shotgun (WGS) entry which is preliminary data.</text>
</comment>
<dbReference type="InterPro" id="IPR019775">
    <property type="entry name" value="WD40_repeat_CS"/>
</dbReference>
<dbReference type="PRINTS" id="PR00320">
    <property type="entry name" value="GPROTEINBRPT"/>
</dbReference>
<dbReference type="Proteomes" id="UP000702425">
    <property type="component" value="Unassembled WGS sequence"/>
</dbReference>
<evidence type="ECO:0000256" key="2">
    <source>
        <dbReference type="ARBA" id="ARBA00022737"/>
    </source>
</evidence>
<dbReference type="PROSITE" id="PS50294">
    <property type="entry name" value="WD_REPEATS_REGION"/>
    <property type="match status" value="3"/>
</dbReference>
<evidence type="ECO:0000313" key="6">
    <source>
        <dbReference type="Proteomes" id="UP000702425"/>
    </source>
</evidence>
<accession>A0ABX2D9I6</accession>
<protein>
    <recommendedName>
        <fullName evidence="4">WDR19 first beta-propeller domain-containing protein</fullName>
    </recommendedName>
</protein>
<dbReference type="PROSITE" id="PS50082">
    <property type="entry name" value="WD_REPEATS_2"/>
    <property type="match status" value="3"/>
</dbReference>
<keyword evidence="2" id="KW-0677">Repeat</keyword>
<proteinExistence type="predicted"/>
<dbReference type="PROSITE" id="PS00678">
    <property type="entry name" value="WD_REPEATS_1"/>
    <property type="match status" value="2"/>
</dbReference>
<dbReference type="InterPro" id="IPR001680">
    <property type="entry name" value="WD40_rpt"/>
</dbReference>
<evidence type="ECO:0000259" key="4">
    <source>
        <dbReference type="Pfam" id="PF23389"/>
    </source>
</evidence>
<reference evidence="5 6" key="1">
    <citation type="journal article" date="2020" name="Sci. Rep.">
        <title>A novel cyanobacterial geosmin producer, revising GeoA distribution and dispersion patterns in Bacteria.</title>
        <authorList>
            <person name="Churro C."/>
            <person name="Semedo-Aguiar A.P."/>
            <person name="Silva A.D."/>
            <person name="Pereira-Leal J.B."/>
            <person name="Leite R.B."/>
        </authorList>
    </citation>
    <scope>NUCLEOTIDE SEQUENCE [LARGE SCALE GENOMIC DNA]</scope>
    <source>
        <strain evidence="5 6">IPMA8</strain>
    </source>
</reference>
<dbReference type="SMART" id="SM00320">
    <property type="entry name" value="WD40"/>
    <property type="match status" value="3"/>
</dbReference>
<dbReference type="InterPro" id="IPR036322">
    <property type="entry name" value="WD40_repeat_dom_sf"/>
</dbReference>
<dbReference type="PANTHER" id="PTHR19848">
    <property type="entry name" value="WD40 REPEAT PROTEIN"/>
    <property type="match status" value="1"/>
</dbReference>
<gene>
    <name evidence="5" type="ORF">E5S67_06350</name>
</gene>